<dbReference type="RefSeq" id="XP_026050786.1">
    <property type="nucleotide sequence ID" value="XM_026195001.1"/>
</dbReference>
<reference evidence="2" key="1">
    <citation type="submission" date="2025-08" db="UniProtKB">
        <authorList>
            <consortium name="RefSeq"/>
        </authorList>
    </citation>
    <scope>IDENTIFICATION</scope>
    <source>
        <strain evidence="2">Wakin</strain>
        <tissue evidence="2">Muscle</tissue>
    </source>
</reference>
<evidence type="ECO:0000313" key="2">
    <source>
        <dbReference type="RefSeq" id="XP_026050786.1"/>
    </source>
</evidence>
<protein>
    <submittedName>
        <fullName evidence="2">Laminin subunit alpha-2-like</fullName>
    </submittedName>
</protein>
<organism evidence="1 2">
    <name type="scientific">Carassius auratus</name>
    <name type="common">Goldfish</name>
    <dbReference type="NCBI Taxonomy" id="7957"/>
    <lineage>
        <taxon>Eukaryota</taxon>
        <taxon>Metazoa</taxon>
        <taxon>Chordata</taxon>
        <taxon>Craniata</taxon>
        <taxon>Vertebrata</taxon>
        <taxon>Euteleostomi</taxon>
        <taxon>Actinopterygii</taxon>
        <taxon>Neopterygii</taxon>
        <taxon>Teleostei</taxon>
        <taxon>Ostariophysi</taxon>
        <taxon>Cypriniformes</taxon>
        <taxon>Cyprinidae</taxon>
        <taxon>Cyprininae</taxon>
        <taxon>Carassius</taxon>
    </lineage>
</organism>
<sequence length="100" mass="11222">MLIRALSLGFSLCTYRQQTSADAERSRKGAEDLELHVRNTLLTAEALQDKAHELNATLGSRDGAPEKSVNEMNDEIQAMHEELRRRQLSSKKNIADKELG</sequence>
<dbReference type="Proteomes" id="UP000515129">
    <property type="component" value="Chromosome 20"/>
</dbReference>
<dbReference type="AlphaFoldDB" id="A0A6P6ISX6"/>
<evidence type="ECO:0000313" key="1">
    <source>
        <dbReference type="Proteomes" id="UP000515129"/>
    </source>
</evidence>
<keyword evidence="1" id="KW-1185">Reference proteome</keyword>
<dbReference type="GeneID" id="113037687"/>
<proteinExistence type="predicted"/>
<accession>A0A6P6ISX6</accession>
<name>A0A6P6ISX6_CARAU</name>
<gene>
    <name evidence="2" type="primary">LOC113037687</name>
</gene>
<dbReference type="KEGG" id="caua:113037687"/>